<feature type="transmembrane region" description="Helical" evidence="11">
    <location>
        <begin position="337"/>
        <end position="360"/>
    </location>
</feature>
<feature type="transmembrane region" description="Helical" evidence="11">
    <location>
        <begin position="724"/>
        <end position="744"/>
    </location>
</feature>
<feature type="transmembrane region" description="Helical" evidence="11">
    <location>
        <begin position="82"/>
        <end position="102"/>
    </location>
</feature>
<evidence type="ECO:0000256" key="2">
    <source>
        <dbReference type="ARBA" id="ARBA00009726"/>
    </source>
</evidence>
<keyword evidence="3" id="KW-0813">Transport</keyword>
<evidence type="ECO:0000256" key="7">
    <source>
        <dbReference type="ARBA" id="ARBA00022840"/>
    </source>
</evidence>
<dbReference type="GO" id="GO:0140359">
    <property type="term" value="F:ABC-type transporter activity"/>
    <property type="evidence" value="ECO:0007669"/>
    <property type="project" value="InterPro"/>
</dbReference>
<evidence type="ECO:0000313" key="15">
    <source>
        <dbReference type="Proteomes" id="UP000481153"/>
    </source>
</evidence>
<reference evidence="14 15" key="1">
    <citation type="submission" date="2019-07" db="EMBL/GenBank/DDBJ databases">
        <title>Genomics analysis of Aphanomyces spp. identifies a new class of oomycete effector associated with host adaptation.</title>
        <authorList>
            <person name="Gaulin E."/>
        </authorList>
    </citation>
    <scope>NUCLEOTIDE SEQUENCE [LARGE SCALE GENOMIC DNA]</scope>
    <source>
        <strain evidence="14 15">ATCC 201684</strain>
    </source>
</reference>
<evidence type="ECO:0000256" key="3">
    <source>
        <dbReference type="ARBA" id="ARBA00022448"/>
    </source>
</evidence>
<dbReference type="PANTHER" id="PTHR24223">
    <property type="entry name" value="ATP-BINDING CASSETTE SUB-FAMILY C"/>
    <property type="match status" value="1"/>
</dbReference>
<evidence type="ECO:0000256" key="10">
    <source>
        <dbReference type="SAM" id="MobiDB-lite"/>
    </source>
</evidence>
<gene>
    <name evidence="14" type="ORF">Ae201684_013363</name>
</gene>
<dbReference type="GO" id="GO:0005524">
    <property type="term" value="F:ATP binding"/>
    <property type="evidence" value="ECO:0007669"/>
    <property type="project" value="UniProtKB-KW"/>
</dbReference>
<dbReference type="GO" id="GO:0005774">
    <property type="term" value="C:vacuolar membrane"/>
    <property type="evidence" value="ECO:0007669"/>
    <property type="project" value="UniProtKB-SubCell"/>
</dbReference>
<keyword evidence="9 11" id="KW-0472">Membrane</keyword>
<dbReference type="CDD" id="cd18580">
    <property type="entry name" value="ABC_6TM_ABCC_D2"/>
    <property type="match status" value="1"/>
</dbReference>
<dbReference type="PROSITE" id="PS00211">
    <property type="entry name" value="ABC_TRANSPORTER_1"/>
    <property type="match status" value="2"/>
</dbReference>
<accession>A0A6G0WN62</accession>
<name>A0A6G0WN62_9STRA</name>
<feature type="domain" description="ABC transmembrane type-1" evidence="13">
    <location>
        <begin position="691"/>
        <end position="959"/>
    </location>
</feature>
<dbReference type="SMART" id="SM00382">
    <property type="entry name" value="AAA"/>
    <property type="match status" value="2"/>
</dbReference>
<dbReference type="VEuPathDB" id="FungiDB:AeMF1_021801"/>
<dbReference type="Gene3D" id="1.20.1560.10">
    <property type="entry name" value="ABC transporter type 1, transmembrane domain"/>
    <property type="match status" value="2"/>
</dbReference>
<dbReference type="CDD" id="cd03250">
    <property type="entry name" value="ABCC_MRP_domain1"/>
    <property type="match status" value="1"/>
</dbReference>
<feature type="region of interest" description="Disordered" evidence="10">
    <location>
        <begin position="628"/>
        <end position="657"/>
    </location>
</feature>
<dbReference type="InterPro" id="IPR027417">
    <property type="entry name" value="P-loop_NTPase"/>
</dbReference>
<comment type="subcellular location">
    <subcellularLocation>
        <location evidence="1">Vacuole membrane</location>
        <topology evidence="1">Multi-pass membrane protein</topology>
    </subcellularLocation>
</comment>
<feature type="transmembrane region" description="Helical" evidence="11">
    <location>
        <begin position="220"/>
        <end position="240"/>
    </location>
</feature>
<feature type="domain" description="ABC transporter" evidence="12">
    <location>
        <begin position="395"/>
        <end position="625"/>
    </location>
</feature>
<evidence type="ECO:0000259" key="12">
    <source>
        <dbReference type="PROSITE" id="PS50893"/>
    </source>
</evidence>
<dbReference type="EMBL" id="VJMJ01000172">
    <property type="protein sequence ID" value="KAF0728791.1"/>
    <property type="molecule type" value="Genomic_DNA"/>
</dbReference>
<evidence type="ECO:0000313" key="14">
    <source>
        <dbReference type="EMBL" id="KAF0728791.1"/>
    </source>
</evidence>
<dbReference type="GO" id="GO:0016887">
    <property type="term" value="F:ATP hydrolysis activity"/>
    <property type="evidence" value="ECO:0007669"/>
    <property type="project" value="InterPro"/>
</dbReference>
<dbReference type="PROSITE" id="PS50929">
    <property type="entry name" value="ABC_TM1F"/>
    <property type="match status" value="2"/>
</dbReference>
<dbReference type="InterPro" id="IPR036640">
    <property type="entry name" value="ABC1_TM_sf"/>
</dbReference>
<dbReference type="Gene3D" id="3.40.50.300">
    <property type="entry name" value="P-loop containing nucleotide triphosphate hydrolases"/>
    <property type="match status" value="2"/>
</dbReference>
<dbReference type="CDD" id="cd18579">
    <property type="entry name" value="ABC_6TM_ABCC_D1"/>
    <property type="match status" value="1"/>
</dbReference>
<feature type="transmembrane region" description="Helical" evidence="11">
    <location>
        <begin position="682"/>
        <end position="704"/>
    </location>
</feature>
<keyword evidence="8 11" id="KW-1133">Transmembrane helix</keyword>
<evidence type="ECO:0000256" key="8">
    <source>
        <dbReference type="ARBA" id="ARBA00022989"/>
    </source>
</evidence>
<evidence type="ECO:0000256" key="4">
    <source>
        <dbReference type="ARBA" id="ARBA00022692"/>
    </source>
</evidence>
<evidence type="ECO:0000256" key="11">
    <source>
        <dbReference type="SAM" id="Phobius"/>
    </source>
</evidence>
<dbReference type="InterPro" id="IPR044726">
    <property type="entry name" value="ABCC_6TM_D2"/>
</dbReference>
<dbReference type="InterPro" id="IPR050173">
    <property type="entry name" value="ABC_transporter_C-like"/>
</dbReference>
<dbReference type="FunFam" id="1.20.1560.10:FF:000013">
    <property type="entry name" value="ABC transporter C family member 2"/>
    <property type="match status" value="1"/>
</dbReference>
<feature type="domain" description="ABC transmembrane type-1" evidence="13">
    <location>
        <begin position="88"/>
        <end position="365"/>
    </location>
</feature>
<dbReference type="InterPro" id="IPR003593">
    <property type="entry name" value="AAA+_ATPase"/>
</dbReference>
<proteinExistence type="inferred from homology"/>
<feature type="transmembrane region" description="Helical" evidence="11">
    <location>
        <begin position="309"/>
        <end position="331"/>
    </location>
</feature>
<comment type="similarity">
    <text evidence="2">Belongs to the ABC transporter superfamily. ABCC family. Conjugate transporter (TC 3.A.1.208) subfamily.</text>
</comment>
<feature type="domain" description="ABC transporter" evidence="12">
    <location>
        <begin position="1004"/>
        <end position="1237"/>
    </location>
</feature>
<keyword evidence="7" id="KW-0067">ATP-binding</keyword>
<dbReference type="SUPFAM" id="SSF52540">
    <property type="entry name" value="P-loop containing nucleoside triphosphate hydrolases"/>
    <property type="match status" value="2"/>
</dbReference>
<dbReference type="InterPro" id="IPR011527">
    <property type="entry name" value="ABC1_TM_dom"/>
</dbReference>
<dbReference type="FunFam" id="3.40.50.300:FF:000074">
    <property type="entry name" value="Multidrug resistance-associated protein 5 isoform 1"/>
    <property type="match status" value="1"/>
</dbReference>
<evidence type="ECO:0000256" key="5">
    <source>
        <dbReference type="ARBA" id="ARBA00022737"/>
    </source>
</evidence>
<dbReference type="PANTHER" id="PTHR24223:SF443">
    <property type="entry name" value="MULTIDRUG-RESISTANCE LIKE PROTEIN 1, ISOFORM I"/>
    <property type="match status" value="1"/>
</dbReference>
<feature type="transmembrane region" description="Helical" evidence="11">
    <location>
        <begin position="122"/>
        <end position="142"/>
    </location>
</feature>
<feature type="transmembrane region" description="Helical" evidence="11">
    <location>
        <begin position="800"/>
        <end position="821"/>
    </location>
</feature>
<keyword evidence="15" id="KW-1185">Reference proteome</keyword>
<dbReference type="SUPFAM" id="SSF90123">
    <property type="entry name" value="ABC transporter transmembrane region"/>
    <property type="match status" value="2"/>
</dbReference>
<dbReference type="CDD" id="cd03244">
    <property type="entry name" value="ABCC_MRP_domain2"/>
    <property type="match status" value="1"/>
</dbReference>
<dbReference type="Pfam" id="PF00664">
    <property type="entry name" value="ABC_membrane"/>
    <property type="match status" value="2"/>
</dbReference>
<keyword evidence="4 11" id="KW-0812">Transmembrane</keyword>
<sequence length="1243" mass="136856">MLPKKIESKRETPHPLETASWFSRVFLLWLDPFFRLGATRQLTMDDVWKLSQQDTAKALHNRFEHHWKATSPNFLVAICRTFAFEMSLVMTMAVVYSFLAMAQPMLIKSLLNYLEPNEESSLSGYTLASLLSLVTLVSVTILDSSFFITARLATNVKSVAMDAVFLKALRLAKSSVSSGDVLTMLSVDSTRMFVGFTALPWTVVPLITLPLLYISIGYELGWSVGATGGASLLFVMAIGYKYANSAGHLRQDLMTTQAERVKMTNELLQGIRVVKMHGWEVALERRIATVRDRELMLQRHYQFGSEMNAVGLLIAPSFSMAVMLVVFVAQGNTLTPTVVFTLLACMNVARLPCNLFAFAVMRVTEAWTSAYRIGTYIMADDLGPRSLQVNAKPKVQIVHGTFSWSTQIPGEVPTSSVLRDINVSLPPGKLTMIVGPVGSGKSSFISAILGELHQIHGERHVHGRIAYVGQDAWIQHASVRGNILFSEPLDPIHYDHVVSACQLKPDLALLPHGDATEIGERGINLSGGQKARVSIARALYRQDADIFLLDDPLSSLDVHVAGAVFHDGLQGLLHGKTVVLVLNSHYHLLQHADNILIMDQGRIIDHGTFESLSNSFDRLIRLNESHEPVQAAPKAPEYAPSVSDDTKNSKQLVENEEQNVGRVTRETYLAYFGASGWHGPTVLMALFGTYAFSQALVVLTDWFMGWWAASSLSKHRDSTSTNMGIVYVALSFLSIILLFGRAVFAMQINLACVRHLHSAILNKVTRAPVNTFFDVTPTGRILNRFSNDLNDIDSRMPTSALYLLQCLFQVAAILVVCGVALPILAVTFYIPFGLVLYTIYRAFSSTSPELSRLASIARTPLLSQVTETLNGLVTIRAFEATATIQSRGREALDNAQGYLLIQFLASRWLQMRMDWLSAIVVAAVAFQCVNSKGSIDVATAGIALTYAAQLSGFLSRAVMGHAGVSEHMTSVERLLQYAALKEESHITRQLTCNPCKSWPRHGRLAFEQYSMRYRDNLDLVLKDVSFTVEAGEKIGICGRTGSGKSSLMVALFRTVDAASGCVRIDNVDIATVDLPTLRSRLTIIPQDPVLFSGTLRFNLDPSDNATAEELQRVLKQVHLMDLIQAQGGLDFQVAERGGNLSSGQRQLVCIARALLRCSRVVVLDEATASIDVESDKLIQATIKANFAGVTTLVIAHRLDTILDSDRILVMDQGRVSEFDTPKNLLAKKDGAFTSLARHAHLLH</sequence>
<comment type="caution">
    <text evidence="14">The sequence shown here is derived from an EMBL/GenBank/DDBJ whole genome shotgun (WGS) entry which is preliminary data.</text>
</comment>
<dbReference type="Proteomes" id="UP000481153">
    <property type="component" value="Unassembled WGS sequence"/>
</dbReference>
<dbReference type="PROSITE" id="PS50893">
    <property type="entry name" value="ABC_TRANSPORTER_2"/>
    <property type="match status" value="2"/>
</dbReference>
<keyword evidence="5" id="KW-0677">Repeat</keyword>
<evidence type="ECO:0000259" key="13">
    <source>
        <dbReference type="PROSITE" id="PS50929"/>
    </source>
</evidence>
<dbReference type="InterPro" id="IPR003439">
    <property type="entry name" value="ABC_transporter-like_ATP-bd"/>
</dbReference>
<organism evidence="14 15">
    <name type="scientific">Aphanomyces euteiches</name>
    <dbReference type="NCBI Taxonomy" id="100861"/>
    <lineage>
        <taxon>Eukaryota</taxon>
        <taxon>Sar</taxon>
        <taxon>Stramenopiles</taxon>
        <taxon>Oomycota</taxon>
        <taxon>Saprolegniomycetes</taxon>
        <taxon>Saprolegniales</taxon>
        <taxon>Verrucalvaceae</taxon>
        <taxon>Aphanomyces</taxon>
    </lineage>
</organism>
<dbReference type="Pfam" id="PF00005">
    <property type="entry name" value="ABC_tran"/>
    <property type="match status" value="2"/>
</dbReference>
<evidence type="ECO:0000256" key="9">
    <source>
        <dbReference type="ARBA" id="ARBA00023136"/>
    </source>
</evidence>
<evidence type="ECO:0000256" key="1">
    <source>
        <dbReference type="ARBA" id="ARBA00004128"/>
    </source>
</evidence>
<protein>
    <submittedName>
        <fullName evidence="14">Uncharacterized protein</fullName>
    </submittedName>
</protein>
<dbReference type="FunFam" id="3.40.50.300:FF:000997">
    <property type="entry name" value="Multidrug resistance-associated protein 1"/>
    <property type="match status" value="1"/>
</dbReference>
<evidence type="ECO:0000256" key="6">
    <source>
        <dbReference type="ARBA" id="ARBA00022741"/>
    </source>
</evidence>
<feature type="transmembrane region" description="Helical" evidence="11">
    <location>
        <begin position="193"/>
        <end position="214"/>
    </location>
</feature>
<dbReference type="AlphaFoldDB" id="A0A6G0WN62"/>
<keyword evidence="6" id="KW-0547">Nucleotide-binding</keyword>
<dbReference type="InterPro" id="IPR044746">
    <property type="entry name" value="ABCC_6TM_D1"/>
</dbReference>
<dbReference type="InterPro" id="IPR017871">
    <property type="entry name" value="ABC_transporter-like_CS"/>
</dbReference>